<sequence length="102" mass="11890">MTTGRSKYAFTKEELKTLRELYYSDGVHFKEVWLLTYKCNCCGHVWKVTSEFVLEYADCVMGCSRQPTLLEMIFRTRRGMGYGELIKKELLDSSVVSLRKGE</sequence>
<evidence type="ECO:0000313" key="2">
    <source>
        <dbReference type="Proteomes" id="UP000230273"/>
    </source>
</evidence>
<dbReference type="Proteomes" id="UP000230273">
    <property type="component" value="Unassembled WGS sequence"/>
</dbReference>
<dbReference type="AlphaFoldDB" id="A0A2G9YWJ8"/>
<proteinExistence type="predicted"/>
<organism evidence="1 2">
    <name type="scientific">Candidatus Nealsonbacteria bacterium CG23_combo_of_CG06-09_8_20_14_all_38_19</name>
    <dbReference type="NCBI Taxonomy" id="1974721"/>
    <lineage>
        <taxon>Bacteria</taxon>
        <taxon>Candidatus Nealsoniibacteriota</taxon>
    </lineage>
</organism>
<protein>
    <submittedName>
        <fullName evidence="1">Uncharacterized protein</fullName>
    </submittedName>
</protein>
<accession>A0A2G9YWJ8</accession>
<dbReference type="EMBL" id="PCRP01000040">
    <property type="protein sequence ID" value="PIP23590.1"/>
    <property type="molecule type" value="Genomic_DNA"/>
</dbReference>
<reference evidence="1 2" key="1">
    <citation type="submission" date="2017-09" db="EMBL/GenBank/DDBJ databases">
        <title>Depth-based differentiation of microbial function through sediment-hosted aquifers and enrichment of novel symbionts in the deep terrestrial subsurface.</title>
        <authorList>
            <person name="Probst A.J."/>
            <person name="Ladd B."/>
            <person name="Jarett J.K."/>
            <person name="Geller-Mcgrath D.E."/>
            <person name="Sieber C.M."/>
            <person name="Emerson J.B."/>
            <person name="Anantharaman K."/>
            <person name="Thomas B.C."/>
            <person name="Malmstrom R."/>
            <person name="Stieglmeier M."/>
            <person name="Klingl A."/>
            <person name="Woyke T."/>
            <person name="Ryan C.M."/>
            <person name="Banfield J.F."/>
        </authorList>
    </citation>
    <scope>NUCLEOTIDE SEQUENCE [LARGE SCALE GENOMIC DNA]</scope>
    <source>
        <strain evidence="1">CG23_combo_of_CG06-09_8_20_14_all_38_19</strain>
    </source>
</reference>
<gene>
    <name evidence="1" type="ORF">COX36_02490</name>
</gene>
<name>A0A2G9YWJ8_9BACT</name>
<evidence type="ECO:0000313" key="1">
    <source>
        <dbReference type="EMBL" id="PIP23590.1"/>
    </source>
</evidence>
<comment type="caution">
    <text evidence="1">The sequence shown here is derived from an EMBL/GenBank/DDBJ whole genome shotgun (WGS) entry which is preliminary data.</text>
</comment>